<keyword evidence="2" id="KW-1185">Reference proteome</keyword>
<evidence type="ECO:0000313" key="1">
    <source>
        <dbReference type="EMBL" id="KAH7842313.1"/>
    </source>
</evidence>
<proteinExistence type="predicted"/>
<name>A0ACB7XPE9_9ERIC</name>
<organism evidence="1 2">
    <name type="scientific">Vaccinium darrowii</name>
    <dbReference type="NCBI Taxonomy" id="229202"/>
    <lineage>
        <taxon>Eukaryota</taxon>
        <taxon>Viridiplantae</taxon>
        <taxon>Streptophyta</taxon>
        <taxon>Embryophyta</taxon>
        <taxon>Tracheophyta</taxon>
        <taxon>Spermatophyta</taxon>
        <taxon>Magnoliopsida</taxon>
        <taxon>eudicotyledons</taxon>
        <taxon>Gunneridae</taxon>
        <taxon>Pentapetalae</taxon>
        <taxon>asterids</taxon>
        <taxon>Ericales</taxon>
        <taxon>Ericaceae</taxon>
        <taxon>Vaccinioideae</taxon>
        <taxon>Vaccinieae</taxon>
        <taxon>Vaccinium</taxon>
    </lineage>
</organism>
<reference evidence="1 2" key="1">
    <citation type="journal article" date="2021" name="Hortic Res">
        <title>High-quality reference genome and annotation aids understanding of berry development for evergreen blueberry (Vaccinium darrowii).</title>
        <authorList>
            <person name="Yu J."/>
            <person name="Hulse-Kemp A.M."/>
            <person name="Babiker E."/>
            <person name="Staton M."/>
        </authorList>
    </citation>
    <scope>NUCLEOTIDE SEQUENCE [LARGE SCALE GENOMIC DNA]</scope>
    <source>
        <strain evidence="2">cv. NJ 8807/NJ 8810</strain>
        <tissue evidence="1">Young leaf</tissue>
    </source>
</reference>
<comment type="caution">
    <text evidence="1">The sequence shown here is derived from an EMBL/GenBank/DDBJ whole genome shotgun (WGS) entry which is preliminary data.</text>
</comment>
<sequence>MTRYGTSTVPRDQEGVASGIGAALASAASCCTGVIQYVVSRVPPLLHSFPILIGNTMNSKMLRSEIRCEIFYLPLPSRHGKER</sequence>
<accession>A0ACB7XPE9</accession>
<dbReference type="EMBL" id="CM037151">
    <property type="protein sequence ID" value="KAH7842313.1"/>
    <property type="molecule type" value="Genomic_DNA"/>
</dbReference>
<gene>
    <name evidence="1" type="ORF">Vadar_003874</name>
</gene>
<dbReference type="Proteomes" id="UP000828048">
    <property type="component" value="Chromosome 1"/>
</dbReference>
<evidence type="ECO:0000313" key="2">
    <source>
        <dbReference type="Proteomes" id="UP000828048"/>
    </source>
</evidence>
<protein>
    <submittedName>
        <fullName evidence="1">Uncharacterized protein</fullName>
    </submittedName>
</protein>